<dbReference type="PANTHER" id="PTHR43335">
    <property type="entry name" value="ABC TRANSPORTER, ATP-BINDING PROTEIN"/>
    <property type="match status" value="1"/>
</dbReference>
<dbReference type="InterPro" id="IPR003593">
    <property type="entry name" value="AAA+_ATPase"/>
</dbReference>
<evidence type="ECO:0000256" key="4">
    <source>
        <dbReference type="ARBA" id="ARBA00022840"/>
    </source>
</evidence>
<dbReference type="Proteomes" id="UP000602050">
    <property type="component" value="Unassembled WGS sequence"/>
</dbReference>
<evidence type="ECO:0000256" key="1">
    <source>
        <dbReference type="ARBA" id="ARBA00005417"/>
    </source>
</evidence>
<evidence type="ECO:0000313" key="6">
    <source>
        <dbReference type="EMBL" id="GGH69987.1"/>
    </source>
</evidence>
<organism evidence="6 7">
    <name type="scientific">Compostibacillus humi</name>
    <dbReference type="NCBI Taxonomy" id="1245525"/>
    <lineage>
        <taxon>Bacteria</taxon>
        <taxon>Bacillati</taxon>
        <taxon>Bacillota</taxon>
        <taxon>Bacilli</taxon>
        <taxon>Bacillales</taxon>
        <taxon>Bacillaceae</taxon>
        <taxon>Compostibacillus</taxon>
    </lineage>
</organism>
<keyword evidence="4 6" id="KW-0067">ATP-binding</keyword>
<keyword evidence="3" id="KW-0547">Nucleotide-binding</keyword>
<evidence type="ECO:0000313" key="7">
    <source>
        <dbReference type="Proteomes" id="UP000602050"/>
    </source>
</evidence>
<evidence type="ECO:0000256" key="3">
    <source>
        <dbReference type="ARBA" id="ARBA00022741"/>
    </source>
</evidence>
<protein>
    <submittedName>
        <fullName evidence="6">ABC transporter ATP-binding protein</fullName>
    </submittedName>
</protein>
<dbReference type="PANTHER" id="PTHR43335:SF4">
    <property type="entry name" value="ABC TRANSPORTER, ATP-BINDING PROTEIN"/>
    <property type="match status" value="1"/>
</dbReference>
<dbReference type="GO" id="GO:0005524">
    <property type="term" value="F:ATP binding"/>
    <property type="evidence" value="ECO:0007669"/>
    <property type="project" value="UniProtKB-KW"/>
</dbReference>
<reference evidence="6" key="1">
    <citation type="journal article" date="2014" name="Int. J. Syst. Evol. Microbiol.">
        <title>Complete genome sequence of Corynebacterium casei LMG S-19264T (=DSM 44701T), isolated from a smear-ripened cheese.</title>
        <authorList>
            <consortium name="US DOE Joint Genome Institute (JGI-PGF)"/>
            <person name="Walter F."/>
            <person name="Albersmeier A."/>
            <person name="Kalinowski J."/>
            <person name="Ruckert C."/>
        </authorList>
    </citation>
    <scope>NUCLEOTIDE SEQUENCE</scope>
    <source>
        <strain evidence="6">CGMCC 1.12360</strain>
    </source>
</reference>
<feature type="domain" description="ABC transporter" evidence="5">
    <location>
        <begin position="5"/>
        <end position="236"/>
    </location>
</feature>
<dbReference type="AlphaFoldDB" id="A0A8J3EIY5"/>
<dbReference type="SUPFAM" id="SSF52540">
    <property type="entry name" value="P-loop containing nucleoside triphosphate hydrolases"/>
    <property type="match status" value="1"/>
</dbReference>
<evidence type="ECO:0000256" key="2">
    <source>
        <dbReference type="ARBA" id="ARBA00022448"/>
    </source>
</evidence>
<comment type="caution">
    <text evidence="6">The sequence shown here is derived from an EMBL/GenBank/DDBJ whole genome shotgun (WGS) entry which is preliminary data.</text>
</comment>
<keyword evidence="2" id="KW-0813">Transport</keyword>
<dbReference type="PROSITE" id="PS50893">
    <property type="entry name" value="ABC_TRANSPORTER_2"/>
    <property type="match status" value="1"/>
</dbReference>
<dbReference type="GO" id="GO:0016887">
    <property type="term" value="F:ATP hydrolysis activity"/>
    <property type="evidence" value="ECO:0007669"/>
    <property type="project" value="InterPro"/>
</dbReference>
<proteinExistence type="inferred from homology"/>
<dbReference type="SMART" id="SM00382">
    <property type="entry name" value="AAA"/>
    <property type="match status" value="1"/>
</dbReference>
<dbReference type="CDD" id="cd03230">
    <property type="entry name" value="ABC_DR_subfamily_A"/>
    <property type="match status" value="1"/>
</dbReference>
<dbReference type="InterPro" id="IPR003439">
    <property type="entry name" value="ABC_transporter-like_ATP-bd"/>
</dbReference>
<gene>
    <name evidence="6" type="ORF">GCM10010978_04470</name>
</gene>
<dbReference type="InterPro" id="IPR027417">
    <property type="entry name" value="P-loop_NTPase"/>
</dbReference>
<name>A0A8J3EIY5_9BACI</name>
<dbReference type="Pfam" id="PF00005">
    <property type="entry name" value="ABC_tran"/>
    <property type="match status" value="1"/>
</dbReference>
<reference evidence="6" key="2">
    <citation type="submission" date="2020-09" db="EMBL/GenBank/DDBJ databases">
        <authorList>
            <person name="Sun Q."/>
            <person name="Zhou Y."/>
        </authorList>
    </citation>
    <scope>NUCLEOTIDE SEQUENCE</scope>
    <source>
        <strain evidence="6">CGMCC 1.12360</strain>
    </source>
</reference>
<dbReference type="EMBL" id="BMEV01000005">
    <property type="protein sequence ID" value="GGH69987.1"/>
    <property type="molecule type" value="Genomic_DNA"/>
</dbReference>
<accession>A0A8J3EIY5</accession>
<evidence type="ECO:0000259" key="5">
    <source>
        <dbReference type="PROSITE" id="PS50893"/>
    </source>
</evidence>
<dbReference type="Gene3D" id="3.40.50.300">
    <property type="entry name" value="P-loop containing nucleotide triphosphate hydrolases"/>
    <property type="match status" value="1"/>
</dbReference>
<comment type="similarity">
    <text evidence="1">Belongs to the ABC transporter superfamily.</text>
</comment>
<keyword evidence="7" id="KW-1185">Reference proteome</keyword>
<sequence>MAPIIQLDRVSKQYDEQYAVKNLSLSIEKGEIFGLLGPNGAGKTTTILMMLGLSEPTSGKVRVCGIDSLRQPIEVKKRVGYLPDNLGFYQHMTGRENLIYTAELNQIPRKEALERANYLLEKVNLTDAADKKTGKYSRGMKQRLGLADVLMKNPEVIILDEPTLGIDPEGVRELLALIKSLSEEEKITVLLSSHHLHQVQQICDRVGIFVKGELLAEGTIESLAKQLFQQDSFITRVKAHPVDGKLLEKLEQLDPVSKVEETADGIDVYSSANIASLISRIIVEHGAALHQISNENYGLDEIYHRYFEGRDEHESR</sequence>